<dbReference type="InterPro" id="IPR027383">
    <property type="entry name" value="Znf_put"/>
</dbReference>
<dbReference type="EMBL" id="CP011542">
    <property type="protein sequence ID" value="AKK05138.1"/>
    <property type="molecule type" value="Genomic_DNA"/>
</dbReference>
<dbReference type="InterPro" id="IPR041916">
    <property type="entry name" value="Anti_sigma_zinc_sf"/>
</dbReference>
<dbReference type="Proteomes" id="UP000035199">
    <property type="component" value="Chromosome"/>
</dbReference>
<keyword evidence="1" id="KW-0805">Transcription regulation</keyword>
<evidence type="ECO:0000313" key="5">
    <source>
        <dbReference type="Proteomes" id="UP000035199"/>
    </source>
</evidence>
<evidence type="ECO:0000259" key="3">
    <source>
        <dbReference type="Pfam" id="PF13490"/>
    </source>
</evidence>
<reference evidence="5" key="2">
    <citation type="submission" date="2015-05" db="EMBL/GenBank/DDBJ databases">
        <title>Complete genome sequence of Corynebacterium mustelae DSM 45274, isolated from various tissues of a male ferret with lethal sepsis.</title>
        <authorList>
            <person name="Ruckert C."/>
            <person name="Albersmeier A."/>
            <person name="Winkler A."/>
            <person name="Tauch A."/>
        </authorList>
    </citation>
    <scope>NUCLEOTIDE SEQUENCE [LARGE SCALE GENOMIC DNA]</scope>
    <source>
        <strain evidence="5">DSM 45274</strain>
    </source>
</reference>
<proteinExistence type="predicted"/>
<sequence>MHDGIDIQWQESRPTIGETASCDDLHVFLYELVDKELTEADCAKLELHLAQCPDCAEMVAAETELRDVLKKCTTSPAPASLRSKIAQVIAETEFP</sequence>
<gene>
    <name evidence="4" type="ORF">CMUST_03970</name>
</gene>
<organism evidence="4 5">
    <name type="scientific">Corynebacterium mustelae</name>
    <dbReference type="NCBI Taxonomy" id="571915"/>
    <lineage>
        <taxon>Bacteria</taxon>
        <taxon>Bacillati</taxon>
        <taxon>Actinomycetota</taxon>
        <taxon>Actinomycetes</taxon>
        <taxon>Mycobacteriales</taxon>
        <taxon>Corynebacteriaceae</taxon>
        <taxon>Corynebacterium</taxon>
    </lineage>
</organism>
<keyword evidence="2" id="KW-0804">Transcription</keyword>
<dbReference type="Pfam" id="PF13490">
    <property type="entry name" value="zf-HC2"/>
    <property type="match status" value="1"/>
</dbReference>
<dbReference type="RefSeq" id="WP_052844518.1">
    <property type="nucleotide sequence ID" value="NZ_CP011542.1"/>
</dbReference>
<dbReference type="InterPro" id="IPR024020">
    <property type="entry name" value="Anit_sigma_mycothiol_RsrA"/>
</dbReference>
<name>A0A0G3H012_9CORY</name>
<dbReference type="OrthoDB" id="3267840at2"/>
<feature type="domain" description="Putative zinc-finger" evidence="3">
    <location>
        <begin position="22"/>
        <end position="56"/>
    </location>
</feature>
<dbReference type="AlphaFoldDB" id="A0A0G3H012"/>
<evidence type="ECO:0000256" key="2">
    <source>
        <dbReference type="ARBA" id="ARBA00023163"/>
    </source>
</evidence>
<dbReference type="NCBIfam" id="TIGR03988">
    <property type="entry name" value="antisig_RsrA"/>
    <property type="match status" value="1"/>
</dbReference>
<protein>
    <submittedName>
        <fullName evidence="4">Mycothiol system anti-sigma-R factor</fullName>
    </submittedName>
</protein>
<reference evidence="4 5" key="1">
    <citation type="journal article" date="2015" name="Genome Announc.">
        <title>Complete Genome Sequence of the Type Strain Corynebacterium mustelae DSM 45274, Isolated from Various Tissues of a Male Ferret with Lethal Sepsis.</title>
        <authorList>
            <person name="Ruckert C."/>
            <person name="Eimer J."/>
            <person name="Winkler A."/>
            <person name="Tauch A."/>
        </authorList>
    </citation>
    <scope>NUCLEOTIDE SEQUENCE [LARGE SCALE GENOMIC DNA]</scope>
    <source>
        <strain evidence="4 5">DSM 45274</strain>
    </source>
</reference>
<evidence type="ECO:0000256" key="1">
    <source>
        <dbReference type="ARBA" id="ARBA00023015"/>
    </source>
</evidence>
<dbReference type="PATRIC" id="fig|571915.4.peg.847"/>
<keyword evidence="5" id="KW-1185">Reference proteome</keyword>
<evidence type="ECO:0000313" key="4">
    <source>
        <dbReference type="EMBL" id="AKK05138.1"/>
    </source>
</evidence>
<accession>A0A0G3H012</accession>
<dbReference type="Gene3D" id="1.10.10.1320">
    <property type="entry name" value="Anti-sigma factor, zinc-finger domain"/>
    <property type="match status" value="1"/>
</dbReference>
<dbReference type="KEGG" id="cmv:CMUST_03970"/>
<dbReference type="STRING" id="571915.CMUST_03970"/>